<evidence type="ECO:0000259" key="8">
    <source>
        <dbReference type="Pfam" id="PF10516"/>
    </source>
</evidence>
<evidence type="ECO:0000256" key="7">
    <source>
        <dbReference type="SAM" id="MobiDB-lite"/>
    </source>
</evidence>
<dbReference type="Pfam" id="PF10516">
    <property type="entry name" value="SHNi-TPR"/>
    <property type="match status" value="1"/>
</dbReference>
<dbReference type="GO" id="GO:0006335">
    <property type="term" value="P:DNA replication-dependent chromatin assembly"/>
    <property type="evidence" value="ECO:0007669"/>
    <property type="project" value="TreeGrafter"/>
</dbReference>
<dbReference type="InterPro" id="IPR019734">
    <property type="entry name" value="TPR_rpt"/>
</dbReference>
<dbReference type="PANTHER" id="PTHR15081:SF1">
    <property type="entry name" value="NUCLEAR AUTOANTIGENIC SPERM PROTEIN"/>
    <property type="match status" value="1"/>
</dbReference>
<keyword evidence="5" id="KW-0539">Nucleus</keyword>
<comment type="caution">
    <text evidence="9">The sequence shown here is derived from an EMBL/GenBank/DDBJ whole genome shotgun (WGS) entry which is preliminary data.</text>
</comment>
<dbReference type="SUPFAM" id="SSF48452">
    <property type="entry name" value="TPR-like"/>
    <property type="match status" value="1"/>
</dbReference>
<keyword evidence="6" id="KW-0175">Coiled coil</keyword>
<dbReference type="PANTHER" id="PTHR15081">
    <property type="entry name" value="NUCLEAR AUTOANTIGENIC SPERM PROTEIN NASP -RELATED"/>
    <property type="match status" value="1"/>
</dbReference>
<reference evidence="9 10" key="1">
    <citation type="journal article" date="2024" name="Insects">
        <title>An Improved Chromosome-Level Genome Assembly of the Firefly Pyrocoelia pectoralis.</title>
        <authorList>
            <person name="Fu X."/>
            <person name="Meyer-Rochow V.B."/>
            <person name="Ballantyne L."/>
            <person name="Zhu X."/>
        </authorList>
    </citation>
    <scope>NUCLEOTIDE SEQUENCE [LARGE SCALE GENOMIC DNA]</scope>
    <source>
        <strain evidence="9">XCY_ONT2</strain>
    </source>
</reference>
<evidence type="ECO:0000313" key="9">
    <source>
        <dbReference type="EMBL" id="KAK5641427.1"/>
    </source>
</evidence>
<accession>A0AAN7V5S3</accession>
<dbReference type="InterPro" id="IPR051730">
    <property type="entry name" value="NASP-like"/>
</dbReference>
<evidence type="ECO:0000256" key="2">
    <source>
        <dbReference type="ARBA" id="ARBA00008402"/>
    </source>
</evidence>
<protein>
    <recommendedName>
        <fullName evidence="8">Tetratricopeptide SHNi-TPR domain-containing protein</fullName>
    </recommendedName>
</protein>
<evidence type="ECO:0000256" key="1">
    <source>
        <dbReference type="ARBA" id="ARBA00004123"/>
    </source>
</evidence>
<dbReference type="InterPro" id="IPR011990">
    <property type="entry name" value="TPR-like_helical_dom_sf"/>
</dbReference>
<comment type="similarity">
    <text evidence="2">Belongs to the NASP family.</text>
</comment>
<gene>
    <name evidence="9" type="ORF">RI129_009974</name>
</gene>
<evidence type="ECO:0000256" key="5">
    <source>
        <dbReference type="ARBA" id="ARBA00023242"/>
    </source>
</evidence>
<dbReference type="GO" id="GO:0034080">
    <property type="term" value="P:CENP-A containing chromatin assembly"/>
    <property type="evidence" value="ECO:0007669"/>
    <property type="project" value="TreeGrafter"/>
</dbReference>
<dbReference type="AlphaFoldDB" id="A0AAN7V5S3"/>
<evidence type="ECO:0000256" key="4">
    <source>
        <dbReference type="ARBA" id="ARBA00022803"/>
    </source>
</evidence>
<evidence type="ECO:0000256" key="3">
    <source>
        <dbReference type="ARBA" id="ARBA00022737"/>
    </source>
</evidence>
<feature type="domain" description="Tetratricopeptide SHNi-TPR" evidence="8">
    <location>
        <begin position="18"/>
        <end position="52"/>
    </location>
</feature>
<feature type="region of interest" description="Disordered" evidence="7">
    <location>
        <begin position="147"/>
        <end position="190"/>
    </location>
</feature>
<keyword evidence="4" id="KW-0802">TPR repeat</keyword>
<evidence type="ECO:0000313" key="10">
    <source>
        <dbReference type="Proteomes" id="UP001329430"/>
    </source>
</evidence>
<dbReference type="Proteomes" id="UP001329430">
    <property type="component" value="Chromosome 7"/>
</dbReference>
<dbReference type="Gene3D" id="1.25.40.10">
    <property type="entry name" value="Tetratricopeptide repeat domain"/>
    <property type="match status" value="1"/>
</dbReference>
<dbReference type="SMART" id="SM00028">
    <property type="entry name" value="TPR"/>
    <property type="match status" value="2"/>
</dbReference>
<evidence type="ECO:0000256" key="6">
    <source>
        <dbReference type="SAM" id="Coils"/>
    </source>
</evidence>
<keyword evidence="3" id="KW-0677">Repeat</keyword>
<dbReference type="EMBL" id="JAVRBK010000007">
    <property type="protein sequence ID" value="KAK5641427.1"/>
    <property type="molecule type" value="Genomic_DNA"/>
</dbReference>
<feature type="compositionally biased region" description="Basic and acidic residues" evidence="7">
    <location>
        <begin position="174"/>
        <end position="190"/>
    </location>
</feature>
<keyword evidence="10" id="KW-1185">Reference proteome</keyword>
<organism evidence="9 10">
    <name type="scientific">Pyrocoelia pectoralis</name>
    <dbReference type="NCBI Taxonomy" id="417401"/>
    <lineage>
        <taxon>Eukaryota</taxon>
        <taxon>Metazoa</taxon>
        <taxon>Ecdysozoa</taxon>
        <taxon>Arthropoda</taxon>
        <taxon>Hexapoda</taxon>
        <taxon>Insecta</taxon>
        <taxon>Pterygota</taxon>
        <taxon>Neoptera</taxon>
        <taxon>Endopterygota</taxon>
        <taxon>Coleoptera</taxon>
        <taxon>Polyphaga</taxon>
        <taxon>Elateriformia</taxon>
        <taxon>Elateroidea</taxon>
        <taxon>Lampyridae</taxon>
        <taxon>Lampyrinae</taxon>
        <taxon>Pyrocoelia</taxon>
    </lineage>
</organism>
<dbReference type="GO" id="GO:0042393">
    <property type="term" value="F:histone binding"/>
    <property type="evidence" value="ECO:0007669"/>
    <property type="project" value="TreeGrafter"/>
</dbReference>
<proteinExistence type="inferred from homology"/>
<comment type="subcellular location">
    <subcellularLocation>
        <location evidence="1">Nucleus</location>
    </subcellularLocation>
</comment>
<dbReference type="InterPro" id="IPR019544">
    <property type="entry name" value="Tetratricopeptide_SHNi-TPR_dom"/>
</dbReference>
<sequence>MAKLIYEKRGATGRRGLSEILVVLGEVSLESENFENGIVDIKAGLEIQKEICKPHDRIIAETYYKLATALSTNNQIDEAIANYNASLEVLNKRLEKLKLDEVMQKDEIKEIENLIPDINEKISDMKSFKEEAAMKLVAAMVSQPTADNTTTSFEAGSSDKKVSDISHLVKRKRKEDEVKADENASKKVSL</sequence>
<dbReference type="GO" id="GO:0005654">
    <property type="term" value="C:nucleoplasm"/>
    <property type="evidence" value="ECO:0007669"/>
    <property type="project" value="TreeGrafter"/>
</dbReference>
<feature type="coiled-coil region" evidence="6">
    <location>
        <begin position="73"/>
        <end position="114"/>
    </location>
</feature>
<name>A0AAN7V5S3_9COLE</name>